<keyword evidence="2" id="KW-0663">Pyridoxal phosphate</keyword>
<proteinExistence type="inferred from homology"/>
<dbReference type="PROSITE" id="PS00105">
    <property type="entry name" value="AA_TRANSFER_CLASS_1"/>
    <property type="match status" value="1"/>
</dbReference>
<dbReference type="EMBL" id="CAJSTJ010000173">
    <property type="protein sequence ID" value="CAG7564917.1"/>
    <property type="molecule type" value="Genomic_DNA"/>
</dbReference>
<comment type="caution">
    <text evidence="4">The sequence shown here is derived from an EMBL/GenBank/DDBJ whole genome shotgun (WGS) entry which is preliminary data.</text>
</comment>
<comment type="similarity">
    <text evidence="1">Belongs to the class-I pyridoxal-phosphate-dependent aminotransferase family.</text>
</comment>
<evidence type="ECO:0000256" key="2">
    <source>
        <dbReference type="ARBA" id="ARBA00022898"/>
    </source>
</evidence>
<sequence length="456" mass="50446">MLIHLHFSDETMGTLSKRAAEAVGGLDLPWRFAPRGDYDPDHNPSGLISFGTAENVGCPFVTTLNTNISSGIGDRPAQGIHRPKLQVTISHEDFLYRGSHAGGSRFPSALAAHLNEYLTPHSPITPDMIQCVGAATAMHDILAWGVADPGDGVLTSRPVYGRFELDFGNKSQVRVVYSDNKTEEAFQDDIVEKFEEALMRSKKAGIHAKMVLIVNPHNPLGRCYPRPTLIKIMQFCQKHRLHLLSDEIYACSVFDTDEPATPFTSILSIDSTGVIDPDLLHVTYGLSKDFGAAGLRLGAIITRSRPVLRAIQAAMRFHNPSGASLAIGSAMLEDRVWCRSFVDSSRSKIAQAHRHVTSQLKDMGIKYLPGSNAGFFVWIDLSPYLSPELDGELNQEFALAKRLRQVGVFLHPQEEHSQEPGWFRVVYTQDPRTVTEGLQRYFPFFICGENANGSQD</sequence>
<gene>
    <name evidence="4" type="ORF">FEQUK3_LOCUS10627</name>
</gene>
<dbReference type="AlphaFoldDB" id="A0A8J2J1R2"/>
<evidence type="ECO:0000256" key="1">
    <source>
        <dbReference type="ARBA" id="ARBA00007441"/>
    </source>
</evidence>
<dbReference type="PANTHER" id="PTHR43795">
    <property type="entry name" value="BIFUNCTIONAL ASPARTATE AMINOTRANSFERASE AND GLUTAMATE/ASPARTATE-PREPHENATE AMINOTRANSFERASE-RELATED"/>
    <property type="match status" value="1"/>
</dbReference>
<dbReference type="GO" id="GO:0006520">
    <property type="term" value="P:amino acid metabolic process"/>
    <property type="evidence" value="ECO:0007669"/>
    <property type="project" value="TreeGrafter"/>
</dbReference>
<dbReference type="InterPro" id="IPR004838">
    <property type="entry name" value="NHTrfase_class1_PyrdxlP-BS"/>
</dbReference>
<accession>A0A8J2J1R2</accession>
<evidence type="ECO:0000259" key="3">
    <source>
        <dbReference type="Pfam" id="PF00155"/>
    </source>
</evidence>
<reference evidence="4" key="1">
    <citation type="submission" date="2021-05" db="EMBL/GenBank/DDBJ databases">
        <authorList>
            <person name="Khan N."/>
        </authorList>
    </citation>
    <scope>NUCLEOTIDE SEQUENCE</scope>
</reference>
<evidence type="ECO:0000313" key="4">
    <source>
        <dbReference type="EMBL" id="CAG7564917.1"/>
    </source>
</evidence>
<dbReference type="InterPro" id="IPR004839">
    <property type="entry name" value="Aminotransferase_I/II_large"/>
</dbReference>
<organism evidence="4 5">
    <name type="scientific">Fusarium equiseti</name>
    <name type="common">Fusarium scirpi</name>
    <dbReference type="NCBI Taxonomy" id="61235"/>
    <lineage>
        <taxon>Eukaryota</taxon>
        <taxon>Fungi</taxon>
        <taxon>Dikarya</taxon>
        <taxon>Ascomycota</taxon>
        <taxon>Pezizomycotina</taxon>
        <taxon>Sordariomycetes</taxon>
        <taxon>Hypocreomycetidae</taxon>
        <taxon>Hypocreales</taxon>
        <taxon>Nectriaceae</taxon>
        <taxon>Fusarium</taxon>
        <taxon>Fusarium incarnatum-equiseti species complex</taxon>
    </lineage>
</organism>
<dbReference type="Pfam" id="PF00155">
    <property type="entry name" value="Aminotran_1_2"/>
    <property type="match status" value="1"/>
</dbReference>
<evidence type="ECO:0000313" key="5">
    <source>
        <dbReference type="Proteomes" id="UP000693738"/>
    </source>
</evidence>
<protein>
    <recommendedName>
        <fullName evidence="3">Aminotransferase class I/classII large domain-containing protein</fullName>
    </recommendedName>
</protein>
<dbReference type="PANTHER" id="PTHR43795:SF39">
    <property type="entry name" value="AMINOTRANSFERASE CLASS I_CLASSII DOMAIN-CONTAINING PROTEIN"/>
    <property type="match status" value="1"/>
</dbReference>
<dbReference type="CDD" id="cd00609">
    <property type="entry name" value="AAT_like"/>
    <property type="match status" value="1"/>
</dbReference>
<dbReference type="InterPro" id="IPR050478">
    <property type="entry name" value="Ethylene_sulfur-biosynth"/>
</dbReference>
<dbReference type="Proteomes" id="UP000693738">
    <property type="component" value="Unassembled WGS sequence"/>
</dbReference>
<name>A0A8J2J1R2_FUSEQ</name>
<feature type="domain" description="Aminotransferase class I/classII large" evidence="3">
    <location>
        <begin position="106"/>
        <end position="439"/>
    </location>
</feature>
<dbReference type="GO" id="GO:0030170">
    <property type="term" value="F:pyridoxal phosphate binding"/>
    <property type="evidence" value="ECO:0007669"/>
    <property type="project" value="InterPro"/>
</dbReference>
<dbReference type="GO" id="GO:0008483">
    <property type="term" value="F:transaminase activity"/>
    <property type="evidence" value="ECO:0007669"/>
    <property type="project" value="TreeGrafter"/>
</dbReference>